<evidence type="ECO:0000256" key="1">
    <source>
        <dbReference type="ARBA" id="ARBA00004300"/>
    </source>
</evidence>
<evidence type="ECO:0000256" key="2">
    <source>
        <dbReference type="ARBA" id="ARBA00004647"/>
    </source>
</evidence>
<evidence type="ECO:0000313" key="14">
    <source>
        <dbReference type="Proteomes" id="UP000287866"/>
    </source>
</evidence>
<proteinExistence type="inferred from homology"/>
<accession>A0A8T6QYD7</accession>
<evidence type="ECO:0000259" key="12">
    <source>
        <dbReference type="PROSITE" id="PS50965"/>
    </source>
</evidence>
<dbReference type="PANTHER" id="PTHR43289">
    <property type="entry name" value="MITOGEN-ACTIVATED PROTEIN KINASE KINASE KINASE 20-RELATED"/>
    <property type="match status" value="1"/>
</dbReference>
<dbReference type="InterPro" id="IPR000719">
    <property type="entry name" value="Prot_kinase_dom"/>
</dbReference>
<feature type="domain" description="Protein kinase" evidence="11">
    <location>
        <begin position="204"/>
        <end position="518"/>
    </location>
</feature>
<evidence type="ECO:0000256" key="5">
    <source>
        <dbReference type="ARBA" id="ARBA00022527"/>
    </source>
</evidence>
<dbReference type="Pfam" id="PF00069">
    <property type="entry name" value="Pkinase"/>
    <property type="match status" value="1"/>
</dbReference>
<organism evidence="13 14">
    <name type="scientific">Phycicoccus flavus</name>
    <dbReference type="NCBI Taxonomy" id="2502783"/>
    <lineage>
        <taxon>Bacteria</taxon>
        <taxon>Bacillati</taxon>
        <taxon>Actinomycetota</taxon>
        <taxon>Actinomycetes</taxon>
        <taxon>Micrococcales</taxon>
        <taxon>Intrasporangiaceae</taxon>
        <taxon>Phycicoccus</taxon>
    </lineage>
</organism>
<keyword evidence="10" id="KW-0206">Cytoskeleton</keyword>
<dbReference type="PANTHER" id="PTHR43289:SF6">
    <property type="entry name" value="SERINE_THREONINE-PROTEIN KINASE NEKL-3"/>
    <property type="match status" value="1"/>
</dbReference>
<comment type="similarity">
    <text evidence="3">Belongs to the protein kinase superfamily. NEK Ser/Thr protein kinase family. NIMA subfamily.</text>
</comment>
<keyword evidence="5" id="KW-0723">Serine/threonine-protein kinase</keyword>
<feature type="domain" description="NERD" evidence="12">
    <location>
        <begin position="15"/>
        <end position="129"/>
    </location>
</feature>
<gene>
    <name evidence="13" type="primary">pglW</name>
    <name evidence="13" type="ORF">EPD83_002110</name>
</gene>
<evidence type="ECO:0000256" key="4">
    <source>
        <dbReference type="ARBA" id="ARBA00012513"/>
    </source>
</evidence>
<name>A0A8T6QYD7_9MICO</name>
<comment type="subcellular location">
    <subcellularLocation>
        <location evidence="1">Cytoplasm</location>
        <location evidence="1">Cytoskeleton</location>
        <location evidence="1">Microtubule organizing center</location>
        <location evidence="1">Centrosome</location>
    </subcellularLocation>
    <subcellularLocation>
        <location evidence="2">Cytoplasm</location>
        <location evidence="2">Cytoskeleton</location>
        <location evidence="2">Spindle pole</location>
    </subcellularLocation>
</comment>
<keyword evidence="6" id="KW-0808">Transferase</keyword>
<dbReference type="EMBL" id="SAYU02000003">
    <property type="protein sequence ID" value="NHA66848.1"/>
    <property type="molecule type" value="Genomic_DNA"/>
</dbReference>
<dbReference type="InterPro" id="IPR011528">
    <property type="entry name" value="NERD"/>
</dbReference>
<reference evidence="13" key="1">
    <citation type="submission" date="2020-03" db="EMBL/GenBank/DDBJ databases">
        <title>Phycicoccus flavus sp. nov., a novel endophytic actinobacterium isolated from branch of Kandelia candel.</title>
        <authorList>
            <person name="Tuo L."/>
        </authorList>
    </citation>
    <scope>NUCLEOTIDE SEQUENCE</scope>
    <source>
        <strain evidence="13">CMS6Z-2</strain>
    </source>
</reference>
<dbReference type="Pfam" id="PF07714">
    <property type="entry name" value="PK_Tyr_Ser-Thr"/>
    <property type="match status" value="1"/>
</dbReference>
<keyword evidence="14" id="KW-1185">Reference proteome</keyword>
<keyword evidence="9" id="KW-0067">ATP-binding</keyword>
<evidence type="ECO:0000256" key="9">
    <source>
        <dbReference type="ARBA" id="ARBA00022840"/>
    </source>
</evidence>
<dbReference type="GO" id="GO:0005813">
    <property type="term" value="C:centrosome"/>
    <property type="evidence" value="ECO:0007669"/>
    <property type="project" value="UniProtKB-SubCell"/>
</dbReference>
<dbReference type="SMART" id="SM00220">
    <property type="entry name" value="S_TKc"/>
    <property type="match status" value="1"/>
</dbReference>
<dbReference type="Pfam" id="PF08378">
    <property type="entry name" value="NERD"/>
    <property type="match status" value="1"/>
</dbReference>
<dbReference type="GO" id="GO:0000922">
    <property type="term" value="C:spindle pole"/>
    <property type="evidence" value="ECO:0007669"/>
    <property type="project" value="UniProtKB-SubCell"/>
</dbReference>
<dbReference type="RefSeq" id="WP_164896081.1">
    <property type="nucleotide sequence ID" value="NZ_SAYU02000003.1"/>
</dbReference>
<dbReference type="GO" id="GO:0005524">
    <property type="term" value="F:ATP binding"/>
    <property type="evidence" value="ECO:0007669"/>
    <property type="project" value="UniProtKB-KW"/>
</dbReference>
<dbReference type="PROSITE" id="PS50965">
    <property type="entry name" value="NERD"/>
    <property type="match status" value="1"/>
</dbReference>
<keyword evidence="10" id="KW-0963">Cytoplasm</keyword>
<feature type="domain" description="Protein kinase" evidence="11">
    <location>
        <begin position="548"/>
        <end position="806"/>
    </location>
</feature>
<evidence type="ECO:0000313" key="13">
    <source>
        <dbReference type="EMBL" id="NHA66848.1"/>
    </source>
</evidence>
<keyword evidence="8 13" id="KW-0418">Kinase</keyword>
<dbReference type="SUPFAM" id="SSF56112">
    <property type="entry name" value="Protein kinase-like (PK-like)"/>
    <property type="match status" value="2"/>
</dbReference>
<dbReference type="PROSITE" id="PS50011">
    <property type="entry name" value="PROTEIN_KINASE_DOM"/>
    <property type="match status" value="2"/>
</dbReference>
<evidence type="ECO:0000256" key="3">
    <source>
        <dbReference type="ARBA" id="ARBA00010886"/>
    </source>
</evidence>
<protein>
    <recommendedName>
        <fullName evidence="4">non-specific serine/threonine protein kinase</fullName>
        <ecNumber evidence="4">2.7.11.1</ecNumber>
    </recommendedName>
</protein>
<evidence type="ECO:0000259" key="11">
    <source>
        <dbReference type="PROSITE" id="PS50011"/>
    </source>
</evidence>
<evidence type="ECO:0000256" key="10">
    <source>
        <dbReference type="ARBA" id="ARBA00023212"/>
    </source>
</evidence>
<dbReference type="InterPro" id="IPR049832">
    <property type="entry name" value="BREX_PglW"/>
</dbReference>
<dbReference type="InterPro" id="IPR011009">
    <property type="entry name" value="Kinase-like_dom_sf"/>
</dbReference>
<keyword evidence="7" id="KW-0547">Nucleotide-binding</keyword>
<evidence type="ECO:0000256" key="6">
    <source>
        <dbReference type="ARBA" id="ARBA00022679"/>
    </source>
</evidence>
<dbReference type="Proteomes" id="UP000287866">
    <property type="component" value="Unassembled WGS sequence"/>
</dbReference>
<sequence>MPESNESRWLEVTHSPFPHESAGLDLVRQILPNEAPFRAWSNLTFMDQRGRWHEVDLLVLGRGALHLIELKYYEGVLRGNEHTWRRDGKRPEESPLRLANDKAKFLKSRLAHEIHELTRKSGENADPREVVPFVKASVFLHHPRFHCAVTDLGKNGLYGPDDIEAQTGLPGISHLVLEEPHHDAVNARQERILSALITRISHVQRRERTFGAWELAGAAADSGDGWQDWDGTHTTTQERVRIRFQTPPPGSAPDTRKAMLSMAVNELKTLGRLHHDGLVPVRDVVDCELGIGLAYPYDESWERLDLWLSAQPQGVPLATHLSILRQVGETLQYAHSNRVVHRSLSPRAVWVRPVSGTSGEVKVRIGDWRVAGAVDPTATTTSNGVTRLAALGGAVPTPQGPPPPAGLAATVRSEVADVLSDRWLTEGFAAPESFFNPDVDRIRLDVFGLGAIAFYLLAGVPAARTTQALRTRLREQEGLDVAIELPQVSSALRALMQRATHPMPTQRPVDMASFLELLAAAEREATADDAADVDPLDAGPGSVIDGRFRLERRLGQGSTAVGLLVTDLTVDGNDSQRVLKVALDDESARRLGDEADVLRGLSSPRIVKLVDGPIVVGGRQALLLESAGPQTLTEALRGRTRLSLDLLERFGSDLLQALVTLDKAGVDHRDIKPSNLGVREGRGDRTKHLVLFDFSLTRAAASATSAGTPPYLDPFLVDDRDHYDSAAERYAAAVVLFEMATGATPLYGDGQADPASITADASVESELFDPILAPRLMDFFTRALARDASQRHDTASAMQREWQAIFATDATTEPDESNDDLAARAALDTPLAESGLTARALSALEPYAVATVGELLTVDSVRLSRLQGVANATRLQISRRVKEWRKRLGDPRRVPARDERTPTPTDAAERLLAAVSTSRSPSRGALVRLILGVGTDLDAFATQPQLGARLPEPVTRARVGQILATLQEKWAADDACRSLLDHLVEAVDARLDELGHVAAVRELTTAVADCLSSEVSPDERRLRGLLRLALERRQAVHRANDTGESLWLRRRDDLVLVATEQALLDVAETLGAEADDLVAALGDWTSEVVPAPTVTSRLQRALPAESLPANMRDGARLARLAAATSRTAAASGAGELHHRDFSRRAALAVTFSGFGGGQQLSPEELRQRVRIRFPSVPVLPEGEALSRLVTDAGLGLVFDDQTRVYRAPTTAGRTTGLETREPTRHAVRTSPVSDGAIGSRLERSISSRAFLALGVRADRVSRFVDGAQRQFDAEVIDLTEVLLDALRAASADAGLPWDLVRAADADGVGSRGQQGLHELVRRSWPKVALAVDTALAAPGRGPVLVTEASPLARYDNLGLLAQWTDLGATRPRAVWLALPQLAANHGPLVDGRPVPLAAPSQYVALDNDWVDAIATPVAAHAVHTGEETHGS</sequence>
<evidence type="ECO:0000256" key="7">
    <source>
        <dbReference type="ARBA" id="ARBA00022741"/>
    </source>
</evidence>
<dbReference type="NCBIfam" id="NF033442">
    <property type="entry name" value="BREX_PglW"/>
    <property type="match status" value="1"/>
</dbReference>
<evidence type="ECO:0000256" key="8">
    <source>
        <dbReference type="ARBA" id="ARBA00022777"/>
    </source>
</evidence>
<dbReference type="InterPro" id="IPR001245">
    <property type="entry name" value="Ser-Thr/Tyr_kinase_cat_dom"/>
</dbReference>
<dbReference type="Gene3D" id="1.10.510.10">
    <property type="entry name" value="Transferase(Phosphotransferase) domain 1"/>
    <property type="match status" value="2"/>
</dbReference>
<dbReference type="EC" id="2.7.11.1" evidence="4"/>
<comment type="caution">
    <text evidence="13">The sequence shown here is derived from an EMBL/GenBank/DDBJ whole genome shotgun (WGS) entry which is preliminary data.</text>
</comment>
<dbReference type="GO" id="GO:0004674">
    <property type="term" value="F:protein serine/threonine kinase activity"/>
    <property type="evidence" value="ECO:0007669"/>
    <property type="project" value="UniProtKB-KW"/>
</dbReference>